<dbReference type="AlphaFoldDB" id="A0A0H5DRP0"/>
<evidence type="ECO:0000313" key="1">
    <source>
        <dbReference type="EMBL" id="CRX38883.1"/>
    </source>
</evidence>
<keyword evidence="1" id="KW-0808">Transferase</keyword>
<gene>
    <name evidence="1" type="primary">wzc</name>
    <name evidence="1" type="ORF">ELAC_1555</name>
</gene>
<dbReference type="GO" id="GO:0004713">
    <property type="term" value="F:protein tyrosine kinase activity"/>
    <property type="evidence" value="ECO:0007669"/>
    <property type="project" value="TreeGrafter"/>
</dbReference>
<proteinExistence type="predicted"/>
<keyword evidence="2" id="KW-1185">Reference proteome</keyword>
<dbReference type="PANTHER" id="PTHR32309:SF13">
    <property type="entry name" value="FERRIC ENTEROBACTIN TRANSPORT PROTEIN FEPE"/>
    <property type="match status" value="1"/>
</dbReference>
<sequence>MKASKVTFLASFEDYLSVLKRNKSRITFFTLASAFTVFSYIASRPVGYEVEATFREQGLSSSDRKDGGLTSLMALGSSSDHQSRAITVLKSKNLMKRLVDRLGLQAEIVPLSEEGIPLQNLFRNIKAEAALLLKKARPGVDDFHRPIRAIDINYPSEVASSLSITPLSDTRYLVEGGGKEPREGIFGEPFREEDYSFTLMLLNKPLDNRFNLTLKSKRKVTENLSNKIKITPDPKDKRVVNLKVIYEDRVMSSAILNSLMELYREWLEEENQKVASEQIQYLRQREDEENLLLTNMLYKHACDQADKMNSSGFASNLLAMDFLTKNLQEFVQRISAINFEVERLSRLKDDRFELCDASPMANVPPAVQSLFSEIRTLKMEADALSLSVKGNPKIGGEDRMPTLGRQLYEIDEAKDSSKALRELLADLQSDKELILKEPLKANKKCALESWIEKMAPLQVKAATSNEASARWEAKREMQALKEQFSAYLVNLIQYFQIQEKTLKERLQHLSDVESELEGMGLSASKELLAYYNKELSASESQIVKNHFLIESIKNKEMELSPLASMIEDPIGKEIANRYSKLLLDLQNPSIRSQKEQERIREELLTQRGYLEMHISQSTDILGLKTQLLRDAIYALQGGMLSLYREQISILEKQVSDFISQRIDALEQEKGAVYDQIFSIRDELKAMPEKRIQELMIEQKIDLVKKVYTQIVQTIEAKNLQSSMEVVQSVPVDTADTPYFPKNPHLLLLSLAGAFLGFLFSSTYFIAKEGFAGLRASPKNLTEAGLFVAGRVARKTKGGDIIADRDLETLRRLMWRLNSPVRAKTSLLLEGNGPHYGHQLASLFSFAGEKVLLISLCFDQNEGFGLLDALEKPQEAYPIQKREGIDFLASGGPSRHGTEKILSKEFKVLLETCLKNYDRVIAYSDDTFEEGAALAKTPLFEHTVVTIDDETVQQVGYLASHQDLDKLSYLFTD</sequence>
<dbReference type="EMBL" id="CWGJ01000025">
    <property type="protein sequence ID" value="CRX38883.1"/>
    <property type="molecule type" value="Genomic_DNA"/>
</dbReference>
<organism evidence="1 2">
    <name type="scientific">Estrella lausannensis</name>
    <dbReference type="NCBI Taxonomy" id="483423"/>
    <lineage>
        <taxon>Bacteria</taxon>
        <taxon>Pseudomonadati</taxon>
        <taxon>Chlamydiota</taxon>
        <taxon>Chlamydiia</taxon>
        <taxon>Parachlamydiales</taxon>
        <taxon>Candidatus Criblamydiaceae</taxon>
        <taxon>Estrella</taxon>
    </lineage>
</organism>
<accession>A0A0H5DRP0</accession>
<dbReference type="RefSeq" id="WP_098038746.1">
    <property type="nucleotide sequence ID" value="NZ_CWGJ01000025.1"/>
</dbReference>
<dbReference type="GO" id="GO:0005886">
    <property type="term" value="C:plasma membrane"/>
    <property type="evidence" value="ECO:0007669"/>
    <property type="project" value="TreeGrafter"/>
</dbReference>
<dbReference type="InterPro" id="IPR050445">
    <property type="entry name" value="Bact_polysacc_biosynth/exp"/>
</dbReference>
<dbReference type="PANTHER" id="PTHR32309">
    <property type="entry name" value="TYROSINE-PROTEIN KINASE"/>
    <property type="match status" value="1"/>
</dbReference>
<dbReference type="OrthoDB" id="22142at2"/>
<name>A0A0H5DRP0_9BACT</name>
<evidence type="ECO:0000313" key="2">
    <source>
        <dbReference type="Proteomes" id="UP000220251"/>
    </source>
</evidence>
<dbReference type="Proteomes" id="UP000220251">
    <property type="component" value="Unassembled WGS sequence"/>
</dbReference>
<keyword evidence="1" id="KW-0418">Kinase</keyword>
<protein>
    <submittedName>
        <fullName evidence="1">Putatiave tyrosine-protein kinase</fullName>
    </submittedName>
</protein>
<reference evidence="2" key="1">
    <citation type="submission" date="2015-06" db="EMBL/GenBank/DDBJ databases">
        <authorList>
            <person name="Bertelli C."/>
        </authorList>
    </citation>
    <scope>NUCLEOTIDE SEQUENCE [LARGE SCALE GENOMIC DNA]</scope>
    <source>
        <strain evidence="2">CRIB-30</strain>
    </source>
</reference>